<gene>
    <name evidence="6" type="ORF">FISHEDRAFT_31677</name>
</gene>
<dbReference type="CDD" id="cd12455">
    <property type="entry name" value="RRM_like_Smg4_UPF3"/>
    <property type="match status" value="1"/>
</dbReference>
<evidence type="ECO:0000256" key="4">
    <source>
        <dbReference type="ARBA" id="ARBA00023242"/>
    </source>
</evidence>
<evidence type="ECO:0000259" key="5">
    <source>
        <dbReference type="Pfam" id="PF03467"/>
    </source>
</evidence>
<keyword evidence="3" id="KW-0866">Nonsense-mediated mRNA decay</keyword>
<dbReference type="PANTHER" id="PTHR13112">
    <property type="entry name" value="UPF3 REGULATOR OF NONSENSE TRANSCRIPTS-LIKE PROTEIN"/>
    <property type="match status" value="1"/>
</dbReference>
<feature type="non-terminal residue" evidence="6">
    <location>
        <position position="1"/>
    </location>
</feature>
<dbReference type="GO" id="GO:0005730">
    <property type="term" value="C:nucleolus"/>
    <property type="evidence" value="ECO:0007669"/>
    <property type="project" value="TreeGrafter"/>
</dbReference>
<evidence type="ECO:0000313" key="6">
    <source>
        <dbReference type="EMBL" id="KIY46711.1"/>
    </source>
</evidence>
<dbReference type="Gene3D" id="3.30.70.330">
    <property type="match status" value="1"/>
</dbReference>
<proteinExistence type="inferred from homology"/>
<feature type="domain" description="UPF3" evidence="5">
    <location>
        <begin position="2"/>
        <end position="90"/>
    </location>
</feature>
<comment type="subcellular location">
    <subcellularLocation>
        <location evidence="1">Nucleus</location>
    </subcellularLocation>
</comment>
<dbReference type="SUPFAM" id="SSF54928">
    <property type="entry name" value="RNA-binding domain, RBD"/>
    <property type="match status" value="1"/>
</dbReference>
<dbReference type="Proteomes" id="UP000054144">
    <property type="component" value="Unassembled WGS sequence"/>
</dbReference>
<dbReference type="Pfam" id="PF03467">
    <property type="entry name" value="Smg4_UPF3"/>
    <property type="match status" value="1"/>
</dbReference>
<dbReference type="AlphaFoldDB" id="A0A0D7A9U5"/>
<dbReference type="EMBL" id="KN882025">
    <property type="protein sequence ID" value="KIY46711.1"/>
    <property type="molecule type" value="Genomic_DNA"/>
</dbReference>
<evidence type="ECO:0000256" key="2">
    <source>
        <dbReference type="ARBA" id="ARBA00005991"/>
    </source>
</evidence>
<name>A0A0D7A9U5_9AGAR</name>
<dbReference type="GO" id="GO:0005737">
    <property type="term" value="C:cytoplasm"/>
    <property type="evidence" value="ECO:0007669"/>
    <property type="project" value="TreeGrafter"/>
</dbReference>
<dbReference type="GO" id="GO:0045727">
    <property type="term" value="P:positive regulation of translation"/>
    <property type="evidence" value="ECO:0007669"/>
    <property type="project" value="TreeGrafter"/>
</dbReference>
<evidence type="ECO:0000313" key="7">
    <source>
        <dbReference type="Proteomes" id="UP000054144"/>
    </source>
</evidence>
<protein>
    <recommendedName>
        <fullName evidence="5">UPF3 domain-containing protein</fullName>
    </recommendedName>
</protein>
<dbReference type="InterPro" id="IPR039722">
    <property type="entry name" value="Upf3"/>
</dbReference>
<dbReference type="InterPro" id="IPR005120">
    <property type="entry name" value="UPF3_dom"/>
</dbReference>
<dbReference type="OrthoDB" id="18087at2759"/>
<comment type="similarity">
    <text evidence="2">Belongs to the RENT3 family.</text>
</comment>
<sequence>LNKENLASRAYIAFKSEGTVATFSREYDGHVFRDKAGNESQAVVEFAPYQKIPSEKKKADVRIGTIEQDEAYISFVESLNAAAESATAKPPSMEALCK</sequence>
<evidence type="ECO:0000256" key="1">
    <source>
        <dbReference type="ARBA" id="ARBA00004123"/>
    </source>
</evidence>
<reference evidence="6 7" key="1">
    <citation type="journal article" date="2015" name="Fungal Genet. Biol.">
        <title>Evolution of novel wood decay mechanisms in Agaricales revealed by the genome sequences of Fistulina hepatica and Cylindrobasidium torrendii.</title>
        <authorList>
            <person name="Floudas D."/>
            <person name="Held B.W."/>
            <person name="Riley R."/>
            <person name="Nagy L.G."/>
            <person name="Koehler G."/>
            <person name="Ransdell A.S."/>
            <person name="Younus H."/>
            <person name="Chow J."/>
            <person name="Chiniquy J."/>
            <person name="Lipzen A."/>
            <person name="Tritt A."/>
            <person name="Sun H."/>
            <person name="Haridas S."/>
            <person name="LaButti K."/>
            <person name="Ohm R.A."/>
            <person name="Kues U."/>
            <person name="Blanchette R.A."/>
            <person name="Grigoriev I.V."/>
            <person name="Minto R.E."/>
            <person name="Hibbett D.S."/>
        </authorList>
    </citation>
    <scope>NUCLEOTIDE SEQUENCE [LARGE SCALE GENOMIC DNA]</scope>
    <source>
        <strain evidence="6 7">ATCC 64428</strain>
    </source>
</reference>
<dbReference type="PANTHER" id="PTHR13112:SF0">
    <property type="entry name" value="FI21285P1"/>
    <property type="match status" value="1"/>
</dbReference>
<accession>A0A0D7A9U5</accession>
<dbReference type="InterPro" id="IPR012677">
    <property type="entry name" value="Nucleotide-bd_a/b_plait_sf"/>
</dbReference>
<dbReference type="GO" id="GO:0000184">
    <property type="term" value="P:nuclear-transcribed mRNA catabolic process, nonsense-mediated decay"/>
    <property type="evidence" value="ECO:0007669"/>
    <property type="project" value="UniProtKB-KW"/>
</dbReference>
<evidence type="ECO:0000256" key="3">
    <source>
        <dbReference type="ARBA" id="ARBA00023161"/>
    </source>
</evidence>
<dbReference type="GO" id="GO:0003729">
    <property type="term" value="F:mRNA binding"/>
    <property type="evidence" value="ECO:0007669"/>
    <property type="project" value="TreeGrafter"/>
</dbReference>
<feature type="non-terminal residue" evidence="6">
    <location>
        <position position="98"/>
    </location>
</feature>
<dbReference type="InterPro" id="IPR035979">
    <property type="entry name" value="RBD_domain_sf"/>
</dbReference>
<keyword evidence="4" id="KW-0539">Nucleus</keyword>
<organism evidence="6 7">
    <name type="scientific">Fistulina hepatica ATCC 64428</name>
    <dbReference type="NCBI Taxonomy" id="1128425"/>
    <lineage>
        <taxon>Eukaryota</taxon>
        <taxon>Fungi</taxon>
        <taxon>Dikarya</taxon>
        <taxon>Basidiomycota</taxon>
        <taxon>Agaricomycotina</taxon>
        <taxon>Agaricomycetes</taxon>
        <taxon>Agaricomycetidae</taxon>
        <taxon>Agaricales</taxon>
        <taxon>Fistulinaceae</taxon>
        <taxon>Fistulina</taxon>
    </lineage>
</organism>
<keyword evidence="7" id="KW-1185">Reference proteome</keyword>